<evidence type="ECO:0000313" key="2">
    <source>
        <dbReference type="Proteomes" id="UP001501321"/>
    </source>
</evidence>
<dbReference type="InterPro" id="IPR019657">
    <property type="entry name" value="ComFB"/>
</dbReference>
<dbReference type="RefSeq" id="WP_345014785.1">
    <property type="nucleotide sequence ID" value="NZ_BAABFC010000028.1"/>
</dbReference>
<comment type="caution">
    <text evidence="1">The sequence shown here is derived from an EMBL/GenBank/DDBJ whole genome shotgun (WGS) entry which is preliminary data.</text>
</comment>
<dbReference type="Pfam" id="PF10719">
    <property type="entry name" value="ComFB"/>
    <property type="match status" value="1"/>
</dbReference>
<sequence length="95" mass="11321">MGTIADIHNYYEELVMQQIRALELDRTRDSEYLADLCCMVLNQLPAHYIRHNVDMVYFTSPEQRAEMEEKVFHAVNQSVSWLDSDHHDRRKHEDA</sequence>
<dbReference type="Proteomes" id="UP001501321">
    <property type="component" value="Unassembled WGS sequence"/>
</dbReference>
<keyword evidence="2" id="KW-1185">Reference proteome</keyword>
<name>A0ABP8QK36_9GAMM</name>
<proteinExistence type="predicted"/>
<reference evidence="2" key="1">
    <citation type="journal article" date="2019" name="Int. J. Syst. Evol. Microbiol.">
        <title>The Global Catalogue of Microorganisms (GCM) 10K type strain sequencing project: providing services to taxonomists for standard genome sequencing and annotation.</title>
        <authorList>
            <consortium name="The Broad Institute Genomics Platform"/>
            <consortium name="The Broad Institute Genome Sequencing Center for Infectious Disease"/>
            <person name="Wu L."/>
            <person name="Ma J."/>
        </authorList>
    </citation>
    <scope>NUCLEOTIDE SEQUENCE [LARGE SCALE GENOMIC DNA]</scope>
    <source>
        <strain evidence="2">JCM 32226</strain>
    </source>
</reference>
<evidence type="ECO:0000313" key="1">
    <source>
        <dbReference type="EMBL" id="GAA4503970.1"/>
    </source>
</evidence>
<evidence type="ECO:0008006" key="3">
    <source>
        <dbReference type="Google" id="ProtNLM"/>
    </source>
</evidence>
<accession>A0ABP8QK36</accession>
<organism evidence="1 2">
    <name type="scientific">Pseudaeromonas paramecii</name>
    <dbReference type="NCBI Taxonomy" id="2138166"/>
    <lineage>
        <taxon>Bacteria</taxon>
        <taxon>Pseudomonadati</taxon>
        <taxon>Pseudomonadota</taxon>
        <taxon>Gammaproteobacteria</taxon>
        <taxon>Aeromonadales</taxon>
        <taxon>Aeromonadaceae</taxon>
        <taxon>Pseudaeromonas</taxon>
    </lineage>
</organism>
<gene>
    <name evidence="1" type="ORF">GCM10023095_31110</name>
</gene>
<protein>
    <recommendedName>
        <fullName evidence="3">Competence protein ComFB</fullName>
    </recommendedName>
</protein>
<dbReference type="EMBL" id="BAABFC010000028">
    <property type="protein sequence ID" value="GAA4503970.1"/>
    <property type="molecule type" value="Genomic_DNA"/>
</dbReference>